<dbReference type="InterPro" id="IPR009286">
    <property type="entry name" value="Ins_P5_2-kin"/>
</dbReference>
<evidence type="ECO:0000313" key="10">
    <source>
        <dbReference type="EMBL" id="KAG5647307.1"/>
    </source>
</evidence>
<dbReference type="Pfam" id="PF06090">
    <property type="entry name" value="Ins_P5_2-kin"/>
    <property type="match status" value="1"/>
</dbReference>
<dbReference type="GO" id="GO:0005634">
    <property type="term" value="C:nucleus"/>
    <property type="evidence" value="ECO:0007669"/>
    <property type="project" value="TreeGrafter"/>
</dbReference>
<comment type="catalytic activity">
    <reaction evidence="1 8">
        <text>1D-myo-inositol 1,3,4,5,6-pentakisphosphate + ATP = 1D-myo-inositol hexakisphosphate + ADP + H(+)</text>
        <dbReference type="Rhea" id="RHEA:20313"/>
        <dbReference type="ChEBI" id="CHEBI:15378"/>
        <dbReference type="ChEBI" id="CHEBI:30616"/>
        <dbReference type="ChEBI" id="CHEBI:57733"/>
        <dbReference type="ChEBI" id="CHEBI:58130"/>
        <dbReference type="ChEBI" id="CHEBI:456216"/>
        <dbReference type="EC" id="2.7.1.158"/>
    </reaction>
</comment>
<dbReference type="InterPro" id="IPR043001">
    <property type="entry name" value="IP5_2-K_N_lobe"/>
</dbReference>
<evidence type="ECO:0000256" key="3">
    <source>
        <dbReference type="ARBA" id="ARBA00014846"/>
    </source>
</evidence>
<protein>
    <recommendedName>
        <fullName evidence="3 8">Inositol-pentakisphosphate 2-kinase</fullName>
        <ecNumber evidence="2 8">2.7.1.158</ecNumber>
    </recommendedName>
</protein>
<evidence type="ECO:0000256" key="8">
    <source>
        <dbReference type="RuleBase" id="RU364126"/>
    </source>
</evidence>
<comment type="caution">
    <text evidence="10">The sequence shown here is derived from an EMBL/GenBank/DDBJ whole genome shotgun (WGS) entry which is preliminary data.</text>
</comment>
<evidence type="ECO:0000256" key="4">
    <source>
        <dbReference type="ARBA" id="ARBA00022679"/>
    </source>
</evidence>
<keyword evidence="6 8" id="KW-0418">Kinase</keyword>
<dbReference type="GO" id="GO:0005524">
    <property type="term" value="F:ATP binding"/>
    <property type="evidence" value="ECO:0007669"/>
    <property type="project" value="UniProtKB-KW"/>
</dbReference>
<dbReference type="PANTHER" id="PTHR14456:SF2">
    <property type="entry name" value="INOSITOL-PENTAKISPHOSPHATE 2-KINASE"/>
    <property type="match status" value="1"/>
</dbReference>
<comment type="domain">
    <text evidence="8">The EXKPK motif is conserved in inositol-pentakisphosphate 2-kinases of both family 1 and 2.</text>
</comment>
<proteinExistence type="predicted"/>
<evidence type="ECO:0000256" key="6">
    <source>
        <dbReference type="ARBA" id="ARBA00022777"/>
    </source>
</evidence>
<keyword evidence="7 8" id="KW-0067">ATP-binding</keyword>
<evidence type="ECO:0000256" key="7">
    <source>
        <dbReference type="ARBA" id="ARBA00022840"/>
    </source>
</evidence>
<evidence type="ECO:0000313" key="11">
    <source>
        <dbReference type="Proteomes" id="UP000775547"/>
    </source>
</evidence>
<name>A0A9P7GHU9_9AGAR</name>
<evidence type="ECO:0000256" key="1">
    <source>
        <dbReference type="ARBA" id="ARBA00001774"/>
    </source>
</evidence>
<evidence type="ECO:0000256" key="5">
    <source>
        <dbReference type="ARBA" id="ARBA00022741"/>
    </source>
</evidence>
<dbReference type="Proteomes" id="UP000775547">
    <property type="component" value="Unassembled WGS sequence"/>
</dbReference>
<comment type="function">
    <text evidence="8">Phosphorylates Ins(1,3,4,5,6)P5 at position 2 to form Ins(1,2,3,4,5,6)P6 (InsP6 or phytate).</text>
</comment>
<dbReference type="EMBL" id="JABCKV010000011">
    <property type="protein sequence ID" value="KAG5647307.1"/>
    <property type="molecule type" value="Genomic_DNA"/>
</dbReference>
<accession>A0A9P7GHU9</accession>
<organism evidence="10 11">
    <name type="scientific">Asterophora parasitica</name>
    <dbReference type="NCBI Taxonomy" id="117018"/>
    <lineage>
        <taxon>Eukaryota</taxon>
        <taxon>Fungi</taxon>
        <taxon>Dikarya</taxon>
        <taxon>Basidiomycota</taxon>
        <taxon>Agaricomycotina</taxon>
        <taxon>Agaricomycetes</taxon>
        <taxon>Agaricomycetidae</taxon>
        <taxon>Agaricales</taxon>
        <taxon>Tricholomatineae</taxon>
        <taxon>Lyophyllaceae</taxon>
        <taxon>Asterophora</taxon>
    </lineage>
</organism>
<dbReference type="GO" id="GO:0032958">
    <property type="term" value="P:inositol phosphate biosynthetic process"/>
    <property type="evidence" value="ECO:0007669"/>
    <property type="project" value="TreeGrafter"/>
</dbReference>
<evidence type="ECO:0000256" key="2">
    <source>
        <dbReference type="ARBA" id="ARBA00012023"/>
    </source>
</evidence>
<dbReference type="GO" id="GO:0035299">
    <property type="term" value="F:inositol-1,3,4,5,6-pentakisphosphate 2-kinase activity"/>
    <property type="evidence" value="ECO:0007669"/>
    <property type="project" value="UniProtKB-EC"/>
</dbReference>
<dbReference type="OrthoDB" id="272370at2759"/>
<dbReference type="PANTHER" id="PTHR14456">
    <property type="entry name" value="INOSITOL POLYPHOSPHATE KINASE 1"/>
    <property type="match status" value="1"/>
</dbReference>
<dbReference type="AlphaFoldDB" id="A0A9P7GHU9"/>
<reference evidence="10" key="2">
    <citation type="submission" date="2021-10" db="EMBL/GenBank/DDBJ databases">
        <title>Phylogenomics reveals ancestral predisposition of the termite-cultivated fungus Termitomyces towards a domesticated lifestyle.</title>
        <authorList>
            <person name="Auxier B."/>
            <person name="Grum-Grzhimaylo A."/>
            <person name="Cardenas M.E."/>
            <person name="Lodge J.D."/>
            <person name="Laessoe T."/>
            <person name="Pedersen O."/>
            <person name="Smith M.E."/>
            <person name="Kuyper T.W."/>
            <person name="Franco-Molano E.A."/>
            <person name="Baroni T.J."/>
            <person name="Aanen D.K."/>
        </authorList>
    </citation>
    <scope>NUCLEOTIDE SEQUENCE</scope>
    <source>
        <strain evidence="10">AP01</strain>
        <tissue evidence="10">Mycelium</tissue>
    </source>
</reference>
<dbReference type="EC" id="2.7.1.158" evidence="2 8"/>
<dbReference type="Gene3D" id="3.30.200.110">
    <property type="entry name" value="Inositol-pentakisphosphate 2-kinase, N-lobe"/>
    <property type="match status" value="1"/>
</dbReference>
<reference evidence="10" key="1">
    <citation type="submission" date="2020-07" db="EMBL/GenBank/DDBJ databases">
        <authorList>
            <person name="Nieuwenhuis M."/>
            <person name="Van De Peppel L.J.J."/>
        </authorList>
    </citation>
    <scope>NUCLEOTIDE SEQUENCE</scope>
    <source>
        <strain evidence="10">AP01</strain>
        <tissue evidence="10">Mycelium</tissue>
    </source>
</reference>
<gene>
    <name evidence="10" type="ORF">DXG03_000845</name>
</gene>
<keyword evidence="4 8" id="KW-0808">Transferase</keyword>
<feature type="region of interest" description="Disordered" evidence="9">
    <location>
        <begin position="299"/>
        <end position="322"/>
    </location>
</feature>
<sequence>MAAHVTNTLPDHWKYVSEGGATIVFSYFGPSNPQFDGTVLRLRKTLATSVEESSFVENTTDGEQDDPMLEFQHKCMERLIPVEHLPRLEPVHIDRTWLESLAALRDAERPEDRRRRDRIDVTRTKGILATDLVGGDWVAVEIKPKWAFLPNPAHLSDATRSIKMQTCRFCMHSAMKARAGDAVPLGYCPLDLFSGDETRIRTAIYGLWAAWDESKGTVNNLKIFVRGRKITRDEASLILSSDVDAAMSTEDIREHFTAALLPLLLDTPVLLTLSKIQRTLDPLDIEGLSHLWRLRETTSPPSTHAALGTDEPRDEPHTAAPIDVSSLVLTSPEPTTSDWIDFLDTYLSETIPQLDHTYPDLDNLRYYLLAYLLSATFKDCSIIVRLERLRPETLAQAVKPEYVTVIDLDPKAMSRLRKWEKLDHEIVTSYAAVADNRKICIDSRG</sequence>
<keyword evidence="5 8" id="KW-0547">Nucleotide-binding</keyword>
<evidence type="ECO:0000256" key="9">
    <source>
        <dbReference type="SAM" id="MobiDB-lite"/>
    </source>
</evidence>
<keyword evidence="11" id="KW-1185">Reference proteome</keyword>